<name>A0A0L8GI98_OCTBM</name>
<dbReference type="AlphaFoldDB" id="A0A0L8GI98"/>
<reference evidence="1" key="1">
    <citation type="submission" date="2015-07" db="EMBL/GenBank/DDBJ databases">
        <title>MeaNS - Measles Nucleotide Surveillance Program.</title>
        <authorList>
            <person name="Tran T."/>
            <person name="Druce J."/>
        </authorList>
    </citation>
    <scope>NUCLEOTIDE SEQUENCE</scope>
    <source>
        <strain evidence="1">UCB-OBI-ISO-001</strain>
        <tissue evidence="1">Gonad</tissue>
    </source>
</reference>
<gene>
    <name evidence="1" type="ORF">OCBIM_22033050mg</name>
</gene>
<sequence>MDKWKSQHDQDKLGNIYLLEHVRDNLSEMFHLLYIIGNRNILNIYAFSNISIVTTFFSETI</sequence>
<dbReference type="EMBL" id="KQ421721">
    <property type="protein sequence ID" value="KOF76673.1"/>
    <property type="molecule type" value="Genomic_DNA"/>
</dbReference>
<protein>
    <submittedName>
        <fullName evidence="1">Uncharacterized protein</fullName>
    </submittedName>
</protein>
<evidence type="ECO:0000313" key="1">
    <source>
        <dbReference type="EMBL" id="KOF76673.1"/>
    </source>
</evidence>
<accession>A0A0L8GI98</accession>
<organism evidence="1">
    <name type="scientific">Octopus bimaculoides</name>
    <name type="common">California two-spotted octopus</name>
    <dbReference type="NCBI Taxonomy" id="37653"/>
    <lineage>
        <taxon>Eukaryota</taxon>
        <taxon>Metazoa</taxon>
        <taxon>Spiralia</taxon>
        <taxon>Lophotrochozoa</taxon>
        <taxon>Mollusca</taxon>
        <taxon>Cephalopoda</taxon>
        <taxon>Coleoidea</taxon>
        <taxon>Octopodiformes</taxon>
        <taxon>Octopoda</taxon>
        <taxon>Incirrata</taxon>
        <taxon>Octopodidae</taxon>
        <taxon>Octopus</taxon>
    </lineage>
</organism>
<proteinExistence type="predicted"/>